<evidence type="ECO:0000256" key="1">
    <source>
        <dbReference type="SAM" id="MobiDB-lite"/>
    </source>
</evidence>
<feature type="compositionally biased region" description="Low complexity" evidence="1">
    <location>
        <begin position="125"/>
        <end position="136"/>
    </location>
</feature>
<feature type="compositionally biased region" description="Pro residues" evidence="1">
    <location>
        <begin position="137"/>
        <end position="146"/>
    </location>
</feature>
<dbReference type="Proteomes" id="UP000054408">
    <property type="component" value="Unassembled WGS sequence"/>
</dbReference>
<keyword evidence="4" id="KW-1185">Reference proteome</keyword>
<keyword evidence="2" id="KW-1133">Transmembrane helix</keyword>
<evidence type="ECO:0000256" key="2">
    <source>
        <dbReference type="SAM" id="Phobius"/>
    </source>
</evidence>
<dbReference type="RefSeq" id="XP_013756223.1">
    <property type="nucleotide sequence ID" value="XM_013900769.1"/>
</dbReference>
<dbReference type="GeneID" id="25566251"/>
<name>A0A0L0DGQ4_THETB</name>
<gene>
    <name evidence="3" type="ORF">AMSG_07312</name>
</gene>
<protein>
    <submittedName>
        <fullName evidence="3">Uncharacterized protein</fullName>
    </submittedName>
</protein>
<evidence type="ECO:0000313" key="3">
    <source>
        <dbReference type="EMBL" id="KNC51301.1"/>
    </source>
</evidence>
<feature type="compositionally biased region" description="Low complexity" evidence="1">
    <location>
        <begin position="109"/>
        <end position="118"/>
    </location>
</feature>
<evidence type="ECO:0000313" key="4">
    <source>
        <dbReference type="Proteomes" id="UP000054408"/>
    </source>
</evidence>
<feature type="transmembrane region" description="Helical" evidence="2">
    <location>
        <begin position="187"/>
        <end position="205"/>
    </location>
</feature>
<reference evidence="3 4" key="1">
    <citation type="submission" date="2010-05" db="EMBL/GenBank/DDBJ databases">
        <title>The Genome Sequence of Thecamonas trahens ATCC 50062.</title>
        <authorList>
            <consortium name="The Broad Institute Genome Sequencing Platform"/>
            <person name="Russ C."/>
            <person name="Cuomo C."/>
            <person name="Shea T."/>
            <person name="Young S.K."/>
            <person name="Zeng Q."/>
            <person name="Koehrsen M."/>
            <person name="Haas B."/>
            <person name="Borodovsky M."/>
            <person name="Guigo R."/>
            <person name="Alvarado L."/>
            <person name="Berlin A."/>
            <person name="Bochicchio J."/>
            <person name="Borenstein D."/>
            <person name="Chapman S."/>
            <person name="Chen Z."/>
            <person name="Freedman E."/>
            <person name="Gellesch M."/>
            <person name="Goldberg J."/>
            <person name="Griggs A."/>
            <person name="Gujja S."/>
            <person name="Heilman E."/>
            <person name="Heiman D."/>
            <person name="Hepburn T."/>
            <person name="Howarth C."/>
            <person name="Jen D."/>
            <person name="Larson L."/>
            <person name="Mehta T."/>
            <person name="Park D."/>
            <person name="Pearson M."/>
            <person name="Roberts A."/>
            <person name="Saif S."/>
            <person name="Shenoy N."/>
            <person name="Sisk P."/>
            <person name="Stolte C."/>
            <person name="Sykes S."/>
            <person name="Thomson T."/>
            <person name="Walk T."/>
            <person name="White J."/>
            <person name="Yandava C."/>
            <person name="Burger G."/>
            <person name="Gray M.W."/>
            <person name="Holland P.W.H."/>
            <person name="King N."/>
            <person name="Lang F.B.F."/>
            <person name="Roger A.J."/>
            <person name="Ruiz-Trillo I."/>
            <person name="Lander E."/>
            <person name="Nusbaum C."/>
        </authorList>
    </citation>
    <scope>NUCLEOTIDE SEQUENCE [LARGE SCALE GENOMIC DNA]</scope>
    <source>
        <strain evidence="3 4">ATCC 50062</strain>
    </source>
</reference>
<accession>A0A0L0DGQ4</accession>
<keyword evidence="2" id="KW-0812">Transmembrane</keyword>
<sequence>MANASHAILTLYPPAMSAPDLPLLVLALPSRPPVDLVIDLDALADATPRTQHPRLFEYRIVGDDLARPLLLAALRLGKGASPDKSARWKIGAVVAPELPELSPLATSTGDSSYDSSDVGDGEAFSSVSSSGSAGLDPLPPPPPPSPARDAKRPLPTEGRPAQGAALPQVYVLPASVIAIGGISLRNLFITLVLCIIVALAVWFSLRSIAADELAELRESPFTA</sequence>
<feature type="region of interest" description="Disordered" evidence="1">
    <location>
        <begin position="104"/>
        <end position="161"/>
    </location>
</feature>
<organism evidence="3 4">
    <name type="scientific">Thecamonas trahens ATCC 50062</name>
    <dbReference type="NCBI Taxonomy" id="461836"/>
    <lineage>
        <taxon>Eukaryota</taxon>
        <taxon>Apusozoa</taxon>
        <taxon>Apusomonadida</taxon>
        <taxon>Apusomonadidae</taxon>
        <taxon>Thecamonas</taxon>
    </lineage>
</organism>
<dbReference type="EMBL" id="GL349466">
    <property type="protein sequence ID" value="KNC51301.1"/>
    <property type="molecule type" value="Genomic_DNA"/>
</dbReference>
<keyword evidence="2" id="KW-0472">Membrane</keyword>
<dbReference type="AlphaFoldDB" id="A0A0L0DGQ4"/>
<proteinExistence type="predicted"/>